<reference evidence="2" key="1">
    <citation type="journal article" date="2020" name="Stud. Mycol.">
        <title>101 Dothideomycetes genomes: a test case for predicting lifestyles and emergence of pathogens.</title>
        <authorList>
            <person name="Haridas S."/>
            <person name="Albert R."/>
            <person name="Binder M."/>
            <person name="Bloem J."/>
            <person name="Labutti K."/>
            <person name="Salamov A."/>
            <person name="Andreopoulos B."/>
            <person name="Baker S."/>
            <person name="Barry K."/>
            <person name="Bills G."/>
            <person name="Bluhm B."/>
            <person name="Cannon C."/>
            <person name="Castanera R."/>
            <person name="Culley D."/>
            <person name="Daum C."/>
            <person name="Ezra D."/>
            <person name="Gonzalez J."/>
            <person name="Henrissat B."/>
            <person name="Kuo A."/>
            <person name="Liang C."/>
            <person name="Lipzen A."/>
            <person name="Lutzoni F."/>
            <person name="Magnuson J."/>
            <person name="Mondo S."/>
            <person name="Nolan M."/>
            <person name="Ohm R."/>
            <person name="Pangilinan J."/>
            <person name="Park H.-J."/>
            <person name="Ramirez L."/>
            <person name="Alfaro M."/>
            <person name="Sun H."/>
            <person name="Tritt A."/>
            <person name="Yoshinaga Y."/>
            <person name="Zwiers L.-H."/>
            <person name="Turgeon B."/>
            <person name="Goodwin S."/>
            <person name="Spatafora J."/>
            <person name="Crous P."/>
            <person name="Grigoriev I."/>
        </authorList>
    </citation>
    <scope>NUCLEOTIDE SEQUENCE</scope>
    <source>
        <strain evidence="2">Tuck. ex Michener</strain>
    </source>
</reference>
<dbReference type="Proteomes" id="UP000800092">
    <property type="component" value="Unassembled WGS sequence"/>
</dbReference>
<keyword evidence="1" id="KW-1133">Transmembrane helix</keyword>
<dbReference type="EMBL" id="ML991779">
    <property type="protein sequence ID" value="KAF2237620.1"/>
    <property type="molecule type" value="Genomic_DNA"/>
</dbReference>
<evidence type="ECO:0000256" key="1">
    <source>
        <dbReference type="SAM" id="Phobius"/>
    </source>
</evidence>
<organism evidence="2 3">
    <name type="scientific">Viridothelium virens</name>
    <name type="common">Speckled blister lichen</name>
    <name type="synonym">Trypethelium virens</name>
    <dbReference type="NCBI Taxonomy" id="1048519"/>
    <lineage>
        <taxon>Eukaryota</taxon>
        <taxon>Fungi</taxon>
        <taxon>Dikarya</taxon>
        <taxon>Ascomycota</taxon>
        <taxon>Pezizomycotina</taxon>
        <taxon>Dothideomycetes</taxon>
        <taxon>Dothideomycetes incertae sedis</taxon>
        <taxon>Trypetheliales</taxon>
        <taxon>Trypetheliaceae</taxon>
        <taxon>Viridothelium</taxon>
    </lineage>
</organism>
<dbReference type="OrthoDB" id="5391602at2759"/>
<accession>A0A6A6HJH9</accession>
<keyword evidence="1" id="KW-0812">Transmembrane</keyword>
<evidence type="ECO:0000313" key="2">
    <source>
        <dbReference type="EMBL" id="KAF2237620.1"/>
    </source>
</evidence>
<keyword evidence="3" id="KW-1185">Reference proteome</keyword>
<gene>
    <name evidence="2" type="ORF">EV356DRAFT_510581</name>
</gene>
<dbReference type="AlphaFoldDB" id="A0A6A6HJH9"/>
<name>A0A6A6HJH9_VIRVR</name>
<protein>
    <submittedName>
        <fullName evidence="2">Uncharacterized protein</fullName>
    </submittedName>
</protein>
<evidence type="ECO:0000313" key="3">
    <source>
        <dbReference type="Proteomes" id="UP000800092"/>
    </source>
</evidence>
<keyword evidence="1" id="KW-0472">Membrane</keyword>
<feature type="transmembrane region" description="Helical" evidence="1">
    <location>
        <begin position="12"/>
        <end position="31"/>
    </location>
</feature>
<proteinExistence type="predicted"/>
<sequence length="70" mass="7830">MAFYVNPASVLAVGILFIILSISAVGARFAIRYKKTGFGIDDYLCLPAMVSIFDVDDYELELIVVDSRHW</sequence>